<dbReference type="InterPro" id="IPR002300">
    <property type="entry name" value="aa-tRNA-synth_Ia"/>
</dbReference>
<dbReference type="Gene3D" id="3.20.20.70">
    <property type="entry name" value="Aldolase class I"/>
    <property type="match status" value="1"/>
</dbReference>
<dbReference type="GO" id="GO:0006418">
    <property type="term" value="P:tRNA aminoacylation for protein translation"/>
    <property type="evidence" value="ECO:0007669"/>
    <property type="project" value="InterPro"/>
</dbReference>
<dbReference type="SUPFAM" id="SSF47323">
    <property type="entry name" value="Anticodon-binding domain of a subclass of class I aminoacyl-tRNA synthetases"/>
    <property type="match status" value="1"/>
</dbReference>
<evidence type="ECO:0000256" key="6">
    <source>
        <dbReference type="ARBA" id="ARBA00022643"/>
    </source>
</evidence>
<comment type="catalytic activity">
    <reaction evidence="17">
        <text>5,6-dihydrouridine(47) in tRNA + NADP(+) = uridine(47) in tRNA + NADPH + H(+)</text>
        <dbReference type="Rhea" id="RHEA:53360"/>
        <dbReference type="Rhea" id="RHEA-COMP:13539"/>
        <dbReference type="Rhea" id="RHEA-COMP:13540"/>
        <dbReference type="ChEBI" id="CHEBI:15378"/>
        <dbReference type="ChEBI" id="CHEBI:57783"/>
        <dbReference type="ChEBI" id="CHEBI:58349"/>
        <dbReference type="ChEBI" id="CHEBI:65315"/>
        <dbReference type="ChEBI" id="CHEBI:74443"/>
        <dbReference type="EC" id="1.3.1.89"/>
    </reaction>
    <physiologicalReaction direction="right-to-left" evidence="17">
        <dbReference type="Rhea" id="RHEA:53362"/>
    </physiologicalReaction>
</comment>
<dbReference type="Pfam" id="PF08264">
    <property type="entry name" value="Anticodon_1"/>
    <property type="match status" value="1"/>
</dbReference>
<keyword evidence="13" id="KW-0030">Aminoacyl-tRNA synthetase</keyword>
<dbReference type="GO" id="GO:0102265">
    <property type="term" value="F:tRNA-dihydrouridine47 synthase activity"/>
    <property type="evidence" value="ECO:0007669"/>
    <property type="project" value="UniProtKB-EC"/>
</dbReference>
<dbReference type="PROSITE" id="PS01136">
    <property type="entry name" value="UPF0034"/>
    <property type="match status" value="1"/>
</dbReference>
<keyword evidence="5" id="KW-0285">Flavoprotein</keyword>
<evidence type="ECO:0000259" key="18">
    <source>
        <dbReference type="Pfam" id="PF00133"/>
    </source>
</evidence>
<evidence type="ECO:0000256" key="2">
    <source>
        <dbReference type="ARBA" id="ARBA00005451"/>
    </source>
</evidence>
<evidence type="ECO:0000259" key="20">
    <source>
        <dbReference type="Pfam" id="PF08264"/>
    </source>
</evidence>
<dbReference type="InterPro" id="IPR009080">
    <property type="entry name" value="tRNAsynth_Ia_anticodon-bd"/>
</dbReference>
<dbReference type="GO" id="GO:0003723">
    <property type="term" value="F:RNA binding"/>
    <property type="evidence" value="ECO:0007669"/>
    <property type="project" value="TreeGrafter"/>
</dbReference>
<evidence type="ECO:0000256" key="9">
    <source>
        <dbReference type="ARBA" id="ARBA00022840"/>
    </source>
</evidence>
<keyword evidence="9" id="KW-0067">ATP-binding</keyword>
<dbReference type="InterPro" id="IPR035587">
    <property type="entry name" value="DUS-like_FMN-bd"/>
</dbReference>
<keyword evidence="11" id="KW-0648">Protein biosynthesis</keyword>
<accession>A0A7R8WKJ8</accession>
<evidence type="ECO:0000256" key="14">
    <source>
        <dbReference type="ARBA" id="ARBA00048266"/>
    </source>
</evidence>
<comment type="cofactor">
    <cofactor evidence="1">
        <name>FMN</name>
        <dbReference type="ChEBI" id="CHEBI:58210"/>
    </cofactor>
</comment>
<evidence type="ECO:0000256" key="3">
    <source>
        <dbReference type="ARBA" id="ARBA00012376"/>
    </source>
</evidence>
<dbReference type="InterPro" id="IPR013785">
    <property type="entry name" value="Aldolase_TIM"/>
</dbReference>
<dbReference type="Pfam" id="PF00133">
    <property type="entry name" value="tRNA-synt_1"/>
    <property type="match status" value="1"/>
</dbReference>
<proteinExistence type="inferred from homology"/>
<keyword evidence="4" id="KW-0436">Ligase</keyword>
<evidence type="ECO:0000256" key="8">
    <source>
        <dbReference type="ARBA" id="ARBA00022741"/>
    </source>
</evidence>
<dbReference type="GO" id="GO:0004812">
    <property type="term" value="F:aminoacyl-tRNA ligase activity"/>
    <property type="evidence" value="ECO:0007669"/>
    <property type="project" value="UniProtKB-KW"/>
</dbReference>
<dbReference type="Gene3D" id="1.10.1200.80">
    <property type="entry name" value="Putative flavin oxidoreducatase, domain 2"/>
    <property type="match status" value="1"/>
</dbReference>
<dbReference type="FunFam" id="1.10.730.10:FF:000002">
    <property type="entry name" value="Leucine--tRNA ligase"/>
    <property type="match status" value="1"/>
</dbReference>
<keyword evidence="7" id="KW-0819">tRNA processing</keyword>
<dbReference type="Pfam" id="PF01207">
    <property type="entry name" value="Dus"/>
    <property type="match status" value="1"/>
</dbReference>
<evidence type="ECO:0000256" key="17">
    <source>
        <dbReference type="ARBA" id="ARBA00049513"/>
    </source>
</evidence>
<evidence type="ECO:0000256" key="5">
    <source>
        <dbReference type="ARBA" id="ARBA00022630"/>
    </source>
</evidence>
<comment type="catalytic activity">
    <reaction evidence="14">
        <text>5,6-dihydrouridine(47) in tRNA + NAD(+) = uridine(47) in tRNA + NADH + H(+)</text>
        <dbReference type="Rhea" id="RHEA:53364"/>
        <dbReference type="Rhea" id="RHEA-COMP:13539"/>
        <dbReference type="Rhea" id="RHEA-COMP:13540"/>
        <dbReference type="ChEBI" id="CHEBI:15378"/>
        <dbReference type="ChEBI" id="CHEBI:57540"/>
        <dbReference type="ChEBI" id="CHEBI:57945"/>
        <dbReference type="ChEBI" id="CHEBI:65315"/>
        <dbReference type="ChEBI" id="CHEBI:74443"/>
        <dbReference type="EC" id="1.3.1.89"/>
    </reaction>
    <physiologicalReaction direction="right-to-left" evidence="14">
        <dbReference type="Rhea" id="RHEA:53366"/>
    </physiologicalReaction>
</comment>
<keyword evidence="8" id="KW-0547">Nucleotide-binding</keyword>
<dbReference type="AlphaFoldDB" id="A0A7R8WKJ8"/>
<evidence type="ECO:0000256" key="7">
    <source>
        <dbReference type="ARBA" id="ARBA00022694"/>
    </source>
</evidence>
<dbReference type="EC" id="1.3.1.89" evidence="3"/>
<dbReference type="InterPro" id="IPR024036">
    <property type="entry name" value="tRNA-dHydroUridine_Synthase_C"/>
</dbReference>
<evidence type="ECO:0000259" key="19">
    <source>
        <dbReference type="Pfam" id="PF01207"/>
    </source>
</evidence>
<keyword evidence="6" id="KW-0288">FMN</keyword>
<evidence type="ECO:0000256" key="1">
    <source>
        <dbReference type="ARBA" id="ARBA00001917"/>
    </source>
</evidence>
<dbReference type="SUPFAM" id="SSF52374">
    <property type="entry name" value="Nucleotidylyl transferase"/>
    <property type="match status" value="1"/>
</dbReference>
<dbReference type="PANTHER" id="PTHR45846">
    <property type="entry name" value="TRNA-DIHYDROURIDINE(47) SYNTHASE [NAD(P)(+)]-LIKE"/>
    <property type="match status" value="1"/>
</dbReference>
<protein>
    <recommendedName>
        <fullName evidence="3">tRNA-dihydrouridine(47) synthase [NAD(P)(+)]</fullName>
        <ecNumber evidence="3">1.3.1.89</ecNumber>
    </recommendedName>
</protein>
<dbReference type="InterPro" id="IPR013155">
    <property type="entry name" value="M/V/L/I-tRNA-synth_anticd-bd"/>
</dbReference>
<evidence type="ECO:0000256" key="13">
    <source>
        <dbReference type="ARBA" id="ARBA00023146"/>
    </source>
</evidence>
<dbReference type="PANTHER" id="PTHR45846:SF1">
    <property type="entry name" value="TRNA-DIHYDROURIDINE(47) SYNTHASE [NAD(P)(+)]-LIKE"/>
    <property type="match status" value="1"/>
</dbReference>
<evidence type="ECO:0000256" key="4">
    <source>
        <dbReference type="ARBA" id="ARBA00022598"/>
    </source>
</evidence>
<keyword evidence="10" id="KW-0521">NADP</keyword>
<evidence type="ECO:0000256" key="12">
    <source>
        <dbReference type="ARBA" id="ARBA00023002"/>
    </source>
</evidence>
<comment type="similarity">
    <text evidence="2">Belongs to the Dus family. Dus3 subfamily.</text>
</comment>
<feature type="domain" description="DUS-like FMN-binding" evidence="19">
    <location>
        <begin position="228"/>
        <end position="474"/>
    </location>
</feature>
<dbReference type="EMBL" id="OB666321">
    <property type="protein sequence ID" value="CAD7233469.1"/>
    <property type="molecule type" value="Genomic_DNA"/>
</dbReference>
<organism evidence="21">
    <name type="scientific">Cyprideis torosa</name>
    <dbReference type="NCBI Taxonomy" id="163714"/>
    <lineage>
        <taxon>Eukaryota</taxon>
        <taxon>Metazoa</taxon>
        <taxon>Ecdysozoa</taxon>
        <taxon>Arthropoda</taxon>
        <taxon>Crustacea</taxon>
        <taxon>Oligostraca</taxon>
        <taxon>Ostracoda</taxon>
        <taxon>Podocopa</taxon>
        <taxon>Podocopida</taxon>
        <taxon>Cytherocopina</taxon>
        <taxon>Cytheroidea</taxon>
        <taxon>Cytherideidae</taxon>
        <taxon>Cyprideis</taxon>
    </lineage>
</organism>
<comment type="catalytic activity">
    <reaction evidence="15">
        <text>a 5,6-dihydrouridine in mRNA + NAD(+) = a uridine in mRNA + NADH + H(+)</text>
        <dbReference type="Rhea" id="RHEA:69851"/>
        <dbReference type="Rhea" id="RHEA-COMP:14658"/>
        <dbReference type="Rhea" id="RHEA-COMP:17789"/>
        <dbReference type="ChEBI" id="CHEBI:15378"/>
        <dbReference type="ChEBI" id="CHEBI:57540"/>
        <dbReference type="ChEBI" id="CHEBI:57945"/>
        <dbReference type="ChEBI" id="CHEBI:65315"/>
        <dbReference type="ChEBI" id="CHEBI:74443"/>
    </reaction>
    <physiologicalReaction direction="right-to-left" evidence="15">
        <dbReference type="Rhea" id="RHEA:69853"/>
    </physiologicalReaction>
</comment>
<dbReference type="SUPFAM" id="SSF51395">
    <property type="entry name" value="FMN-linked oxidoreductases"/>
    <property type="match status" value="1"/>
</dbReference>
<feature type="domain" description="Aminoacyl-tRNA synthetase class Ia" evidence="18">
    <location>
        <begin position="1"/>
        <end position="40"/>
    </location>
</feature>
<evidence type="ECO:0000256" key="15">
    <source>
        <dbReference type="ARBA" id="ARBA00048342"/>
    </source>
</evidence>
<sequence length="485" mass="53970">MSKSKGNVIDPNELIEEYGADTVRLFSLFAAPPEKDLEWSKQGVDGAYRFINRLYRYISTHLDTLNTEAPSGTLNESSLTLHRRIHQTVAKVSKNIETNFHFNTAISAVMELFNELTSMTGEKGENGLQPAIQRQAVQTILLLLSPIIPHFTAEMWQMVGGQEDISMALWPEYDEEAAQEEMLTIVIQINGKLRSKIEVPADIDDSNLQERALTDEKILHFLGDTPEKTLQMLQSCKEERPVAFQLFGSDTEIMARATTILNNFKPDIIDINMGCPVRKVTRKGAGAALMASPKRAEEIIRAVVQMSCAPVSVKFRRGVNENTANCIDFAQLAEDCGASAITVHGRTWSQAFTGNADWDCIAQVVEKVSIPVIGNGDIKSFHEAHQRLKHARCAAVMIGRGSLGNPWVFHPDGRPQNVAAIARGALRHLTLMEMYLPTDRLLGLIKNHAGRYFKDLPGSSRYRQKIYSCSSFSQLLEIVTSIAAR</sequence>
<keyword evidence="12" id="KW-0560">Oxidoreductase</keyword>
<evidence type="ECO:0000313" key="21">
    <source>
        <dbReference type="EMBL" id="CAD7233469.1"/>
    </source>
</evidence>
<reference evidence="21" key="1">
    <citation type="submission" date="2020-11" db="EMBL/GenBank/DDBJ databases">
        <authorList>
            <person name="Tran Van P."/>
        </authorList>
    </citation>
    <scope>NUCLEOTIDE SEQUENCE</scope>
</reference>
<dbReference type="InterPro" id="IPR018517">
    <property type="entry name" value="tRNA_hU_synthase_CS"/>
</dbReference>
<dbReference type="GO" id="GO:0005524">
    <property type="term" value="F:ATP binding"/>
    <property type="evidence" value="ECO:0007669"/>
    <property type="project" value="UniProtKB-KW"/>
</dbReference>
<evidence type="ECO:0000256" key="11">
    <source>
        <dbReference type="ARBA" id="ARBA00022917"/>
    </source>
</evidence>
<gene>
    <name evidence="21" type="ORF">CTOB1V02_LOCUS11291</name>
</gene>
<dbReference type="CDD" id="cd02801">
    <property type="entry name" value="DUS_like_FMN"/>
    <property type="match status" value="1"/>
</dbReference>
<evidence type="ECO:0000256" key="10">
    <source>
        <dbReference type="ARBA" id="ARBA00022857"/>
    </source>
</evidence>
<dbReference type="Gene3D" id="1.10.730.10">
    <property type="entry name" value="Isoleucyl-tRNA Synthetase, Domain 1"/>
    <property type="match status" value="1"/>
</dbReference>
<dbReference type="OrthoDB" id="272303at2759"/>
<evidence type="ECO:0000256" key="16">
    <source>
        <dbReference type="ARBA" id="ARBA00049447"/>
    </source>
</evidence>
<dbReference type="GO" id="GO:0050660">
    <property type="term" value="F:flavin adenine dinucleotide binding"/>
    <property type="evidence" value="ECO:0007669"/>
    <property type="project" value="InterPro"/>
</dbReference>
<name>A0A7R8WKJ8_9CRUS</name>
<comment type="catalytic activity">
    <reaction evidence="16">
        <text>a 5,6-dihydrouridine in mRNA + NADP(+) = a uridine in mRNA + NADPH + H(+)</text>
        <dbReference type="Rhea" id="RHEA:69855"/>
        <dbReference type="Rhea" id="RHEA-COMP:14658"/>
        <dbReference type="Rhea" id="RHEA-COMP:17789"/>
        <dbReference type="ChEBI" id="CHEBI:15378"/>
        <dbReference type="ChEBI" id="CHEBI:57783"/>
        <dbReference type="ChEBI" id="CHEBI:58349"/>
        <dbReference type="ChEBI" id="CHEBI:65315"/>
        <dbReference type="ChEBI" id="CHEBI:74443"/>
    </reaction>
    <physiologicalReaction direction="right-to-left" evidence="16">
        <dbReference type="Rhea" id="RHEA:69857"/>
    </physiologicalReaction>
</comment>
<dbReference type="CDD" id="cd07958">
    <property type="entry name" value="Anticodon_Ia_Leu_BEm"/>
    <property type="match status" value="1"/>
</dbReference>
<feature type="domain" description="Methionyl/Valyl/Leucyl/Isoleucyl-tRNA synthetase anticodon-binding" evidence="20">
    <location>
        <begin position="82"/>
        <end position="204"/>
    </location>
</feature>